<gene>
    <name evidence="1" type="ORF">GGR39_002947</name>
</gene>
<dbReference type="EMBL" id="JACIDY010000008">
    <property type="protein sequence ID" value="MBB3941271.1"/>
    <property type="molecule type" value="Genomic_DNA"/>
</dbReference>
<sequence>MGYEDLHPPGVDVDDDLLVRLAEAAWLAQPSILAQQLPPEMFEARLQSERIAGLLNEQEALHAQEIDSHATAVRIEVAGAASMLEGIAAREYRRMAAAAGKLAEASDIIGSRKVGKRITSMIAEALQQRSNQLAFGSLYVPAMLHASVRSEANRKLKPNDIFDFRHAAAALPYCRAFLTDGPLKSLITSGHVKLDTLYGCEVAATPKEAIDLISRLIL</sequence>
<dbReference type="Proteomes" id="UP000561459">
    <property type="component" value="Unassembled WGS sequence"/>
</dbReference>
<name>A0A7W6C0J7_9SPHN</name>
<protein>
    <submittedName>
        <fullName evidence="1">Uncharacterized protein</fullName>
    </submittedName>
</protein>
<evidence type="ECO:0000313" key="2">
    <source>
        <dbReference type="Proteomes" id="UP000561459"/>
    </source>
</evidence>
<comment type="caution">
    <text evidence="1">The sequence shown here is derived from an EMBL/GenBank/DDBJ whole genome shotgun (WGS) entry which is preliminary data.</text>
</comment>
<dbReference type="AlphaFoldDB" id="A0A7W6C0J7"/>
<organism evidence="1 2">
    <name type="scientific">Novosphingobium fluoreni</name>
    <dbReference type="NCBI Taxonomy" id="1391222"/>
    <lineage>
        <taxon>Bacteria</taxon>
        <taxon>Pseudomonadati</taxon>
        <taxon>Pseudomonadota</taxon>
        <taxon>Alphaproteobacteria</taxon>
        <taxon>Sphingomonadales</taxon>
        <taxon>Sphingomonadaceae</taxon>
        <taxon>Novosphingobium</taxon>
    </lineage>
</organism>
<keyword evidence="2" id="KW-1185">Reference proteome</keyword>
<proteinExistence type="predicted"/>
<accession>A0A7W6C0J7</accession>
<reference evidence="1 2" key="1">
    <citation type="submission" date="2020-08" db="EMBL/GenBank/DDBJ databases">
        <title>Genomic Encyclopedia of Type Strains, Phase IV (KMG-IV): sequencing the most valuable type-strain genomes for metagenomic binning, comparative biology and taxonomic classification.</title>
        <authorList>
            <person name="Goeker M."/>
        </authorList>
    </citation>
    <scope>NUCLEOTIDE SEQUENCE [LARGE SCALE GENOMIC DNA]</scope>
    <source>
        <strain evidence="1 2">DSM 27568</strain>
    </source>
</reference>
<evidence type="ECO:0000313" key="1">
    <source>
        <dbReference type="EMBL" id="MBB3941271.1"/>
    </source>
</evidence>